<evidence type="ECO:0000256" key="1">
    <source>
        <dbReference type="SAM" id="Phobius"/>
    </source>
</evidence>
<protein>
    <recommendedName>
        <fullName evidence="4">Transmembrane protein</fullName>
    </recommendedName>
</protein>
<name>A0A5C4NPS7_9BURK</name>
<evidence type="ECO:0000313" key="3">
    <source>
        <dbReference type="Proteomes" id="UP000305681"/>
    </source>
</evidence>
<feature type="transmembrane region" description="Helical" evidence="1">
    <location>
        <begin position="46"/>
        <end position="67"/>
    </location>
</feature>
<keyword evidence="1" id="KW-1133">Transmembrane helix</keyword>
<evidence type="ECO:0000313" key="2">
    <source>
        <dbReference type="EMBL" id="TNC76483.1"/>
    </source>
</evidence>
<keyword evidence="1" id="KW-0812">Transmembrane</keyword>
<feature type="transmembrane region" description="Helical" evidence="1">
    <location>
        <begin position="79"/>
        <end position="97"/>
    </location>
</feature>
<dbReference type="EMBL" id="VDGE01000004">
    <property type="protein sequence ID" value="TNC76483.1"/>
    <property type="molecule type" value="Genomic_DNA"/>
</dbReference>
<dbReference type="AlphaFoldDB" id="A0A5C4NPS7"/>
<proteinExistence type="predicted"/>
<gene>
    <name evidence="2" type="ORF">FHI69_12940</name>
</gene>
<accession>A0A5C4NPS7</accession>
<sequence>MDHRSKGQLFEAVIAAGPATLAITAGYPVLLYNLVRTWADAPGANALAALLLTGGVWALLEFWRIALATVARKAYAFNWRFWLAIAGFLGCFVRFVPDMPAGLMLLLMVLPALAWTHFILLQLKRPPNL</sequence>
<organism evidence="2 3">
    <name type="scientific">Janthinobacterium lividum</name>
    <dbReference type="NCBI Taxonomy" id="29581"/>
    <lineage>
        <taxon>Bacteria</taxon>
        <taxon>Pseudomonadati</taxon>
        <taxon>Pseudomonadota</taxon>
        <taxon>Betaproteobacteria</taxon>
        <taxon>Burkholderiales</taxon>
        <taxon>Oxalobacteraceae</taxon>
        <taxon>Janthinobacterium</taxon>
    </lineage>
</organism>
<reference evidence="2 3" key="1">
    <citation type="submission" date="2019-06" db="EMBL/GenBank/DDBJ databases">
        <title>Genome sequence of Janthinobacterium lividum UCD_MED1.</title>
        <authorList>
            <person name="De Leon M.E."/>
            <person name="Jospin G."/>
        </authorList>
    </citation>
    <scope>NUCLEOTIDE SEQUENCE [LARGE SCALE GENOMIC DNA]</scope>
    <source>
        <strain evidence="2 3">UCD_MED1</strain>
    </source>
</reference>
<dbReference type="Proteomes" id="UP000305681">
    <property type="component" value="Unassembled WGS sequence"/>
</dbReference>
<feature type="transmembrane region" description="Helical" evidence="1">
    <location>
        <begin position="12"/>
        <end position="34"/>
    </location>
</feature>
<keyword evidence="1" id="KW-0472">Membrane</keyword>
<dbReference type="RefSeq" id="WP_139090857.1">
    <property type="nucleotide sequence ID" value="NZ_VDGE01000004.1"/>
</dbReference>
<comment type="caution">
    <text evidence="2">The sequence shown here is derived from an EMBL/GenBank/DDBJ whole genome shotgun (WGS) entry which is preliminary data.</text>
</comment>
<feature type="transmembrane region" description="Helical" evidence="1">
    <location>
        <begin position="103"/>
        <end position="123"/>
    </location>
</feature>
<evidence type="ECO:0008006" key="4">
    <source>
        <dbReference type="Google" id="ProtNLM"/>
    </source>
</evidence>